<evidence type="ECO:0000313" key="2">
    <source>
        <dbReference type="Proteomes" id="UP000475117"/>
    </source>
</evidence>
<organism evidence="1 2">
    <name type="scientific">Sulfuriroseicoccus oceanibius</name>
    <dbReference type="NCBI Taxonomy" id="2707525"/>
    <lineage>
        <taxon>Bacteria</taxon>
        <taxon>Pseudomonadati</taxon>
        <taxon>Verrucomicrobiota</taxon>
        <taxon>Verrucomicrobiia</taxon>
        <taxon>Verrucomicrobiales</taxon>
        <taxon>Verrucomicrobiaceae</taxon>
        <taxon>Sulfuriroseicoccus</taxon>
    </lineage>
</organism>
<dbReference type="KEGG" id="soa:G3M56_007350"/>
<keyword evidence="2" id="KW-1185">Reference proteome</keyword>
<name>A0A6B3L7L1_9BACT</name>
<sequence length="60" mass="6708">MTTDEIIESYLGGRVSRERAIELLVAEGVSRAVAEYNLESLDTIDVVLCKDPDEDAEDRH</sequence>
<dbReference type="Proteomes" id="UP000475117">
    <property type="component" value="Chromosome"/>
</dbReference>
<gene>
    <name evidence="1" type="ORF">G3M56_007350</name>
</gene>
<dbReference type="EMBL" id="CP066776">
    <property type="protein sequence ID" value="QQL43720.1"/>
    <property type="molecule type" value="Genomic_DNA"/>
</dbReference>
<accession>A0A6B3L7L1</accession>
<protein>
    <submittedName>
        <fullName evidence="1">Uncharacterized protein</fullName>
    </submittedName>
</protein>
<reference evidence="1 2" key="1">
    <citation type="submission" date="2020-12" db="EMBL/GenBank/DDBJ databases">
        <title>Sulforoseuscoccus oceanibium gen. nov., sp. nov., a representative of the phylum Verrucomicrobia with special cytoplasmic membrane, and proposal of Sulforoseuscoccusaceae fam. nov.</title>
        <authorList>
            <person name="Xi F."/>
        </authorList>
    </citation>
    <scope>NUCLEOTIDE SEQUENCE [LARGE SCALE GENOMIC DNA]</scope>
    <source>
        <strain evidence="1 2">T37</strain>
    </source>
</reference>
<dbReference type="AlphaFoldDB" id="A0A6B3L7L1"/>
<evidence type="ECO:0000313" key="1">
    <source>
        <dbReference type="EMBL" id="QQL43720.1"/>
    </source>
</evidence>
<proteinExistence type="predicted"/>
<dbReference type="RefSeq" id="WP_235203306.1">
    <property type="nucleotide sequence ID" value="NZ_CP066776.1"/>
</dbReference>